<proteinExistence type="predicted"/>
<feature type="non-terminal residue" evidence="2">
    <location>
        <position position="45"/>
    </location>
</feature>
<dbReference type="EMBL" id="BARV01005301">
    <property type="protein sequence ID" value="GAI13575.1"/>
    <property type="molecule type" value="Genomic_DNA"/>
</dbReference>
<dbReference type="SUPFAM" id="SSF102522">
    <property type="entry name" value="Bacterial fluorinating enzyme, N-terminal domain"/>
    <property type="match status" value="1"/>
</dbReference>
<dbReference type="AlphaFoldDB" id="X1MFW0"/>
<comment type="caution">
    <text evidence="2">The sequence shown here is derived from an EMBL/GenBank/DDBJ whole genome shotgun (WGS) entry which is preliminary data.</text>
</comment>
<evidence type="ECO:0000313" key="2">
    <source>
        <dbReference type="EMBL" id="GAI13575.1"/>
    </source>
</evidence>
<dbReference type="InterPro" id="IPR046469">
    <property type="entry name" value="SAM_HAT_N"/>
</dbReference>
<organism evidence="2">
    <name type="scientific">marine sediment metagenome</name>
    <dbReference type="NCBI Taxonomy" id="412755"/>
    <lineage>
        <taxon>unclassified sequences</taxon>
        <taxon>metagenomes</taxon>
        <taxon>ecological metagenomes</taxon>
    </lineage>
</organism>
<protein>
    <recommendedName>
        <fullName evidence="1">S-adenosyl-l-methionine hydroxide adenosyltransferase N-terminal domain-containing protein</fullName>
    </recommendedName>
</protein>
<name>X1MFW0_9ZZZZ</name>
<dbReference type="InterPro" id="IPR023228">
    <property type="entry name" value="SAM_OH_AdoTrfase_N_sf"/>
</dbReference>
<dbReference type="InterPro" id="IPR002747">
    <property type="entry name" value="SAM_OH_AdoTrfase"/>
</dbReference>
<dbReference type="PANTHER" id="PTHR35092">
    <property type="entry name" value="CHLORINASE MJ1651"/>
    <property type="match status" value="1"/>
</dbReference>
<dbReference type="Gene3D" id="3.40.50.10790">
    <property type="entry name" value="S-adenosyl-l-methionine hydroxide adenosyltransferase, N-terminal"/>
    <property type="match status" value="1"/>
</dbReference>
<dbReference type="PANTHER" id="PTHR35092:SF1">
    <property type="entry name" value="CHLORINASE MJ1651"/>
    <property type="match status" value="1"/>
</dbReference>
<dbReference type="Pfam" id="PF01887">
    <property type="entry name" value="SAM_HAT_N"/>
    <property type="match status" value="1"/>
</dbReference>
<accession>X1MFW0</accession>
<sequence>MNPIITLTTDFGFNDAYVAVMKGVILSINPKANIIDVTHSIEPQN</sequence>
<evidence type="ECO:0000259" key="1">
    <source>
        <dbReference type="Pfam" id="PF01887"/>
    </source>
</evidence>
<gene>
    <name evidence="2" type="ORF">S06H3_11109</name>
</gene>
<feature type="domain" description="S-adenosyl-l-methionine hydroxide adenosyltransferase N-terminal" evidence="1">
    <location>
        <begin position="5"/>
        <end position="45"/>
    </location>
</feature>
<reference evidence="2" key="1">
    <citation type="journal article" date="2014" name="Front. Microbiol.">
        <title>High frequency of phylogenetically diverse reductive dehalogenase-homologous genes in deep subseafloor sedimentary metagenomes.</title>
        <authorList>
            <person name="Kawai M."/>
            <person name="Futagami T."/>
            <person name="Toyoda A."/>
            <person name="Takaki Y."/>
            <person name="Nishi S."/>
            <person name="Hori S."/>
            <person name="Arai W."/>
            <person name="Tsubouchi T."/>
            <person name="Morono Y."/>
            <person name="Uchiyama I."/>
            <person name="Ito T."/>
            <person name="Fujiyama A."/>
            <person name="Inagaki F."/>
            <person name="Takami H."/>
        </authorList>
    </citation>
    <scope>NUCLEOTIDE SEQUENCE</scope>
    <source>
        <strain evidence="2">Expedition CK06-06</strain>
    </source>
</reference>